<dbReference type="SUPFAM" id="SSF55785">
    <property type="entry name" value="PYP-like sensor domain (PAS domain)"/>
    <property type="match status" value="4"/>
</dbReference>
<evidence type="ECO:0000256" key="6">
    <source>
        <dbReference type="SAM" id="Coils"/>
    </source>
</evidence>
<evidence type="ECO:0000313" key="10">
    <source>
        <dbReference type="EMBL" id="MFD1604429.1"/>
    </source>
</evidence>
<dbReference type="InterPro" id="IPR013767">
    <property type="entry name" value="PAS_fold"/>
</dbReference>
<feature type="coiled-coil region" evidence="6">
    <location>
        <begin position="551"/>
        <end position="578"/>
    </location>
</feature>
<dbReference type="SUPFAM" id="SSF47384">
    <property type="entry name" value="Homodimeric domain of signal transducing histidine kinase"/>
    <property type="match status" value="1"/>
</dbReference>
<keyword evidence="11" id="KW-1185">Reference proteome</keyword>
<evidence type="ECO:0000259" key="7">
    <source>
        <dbReference type="PROSITE" id="PS50109"/>
    </source>
</evidence>
<feature type="domain" description="Histidine kinase" evidence="7">
    <location>
        <begin position="585"/>
        <end position="812"/>
    </location>
</feature>
<dbReference type="Pfam" id="PF02518">
    <property type="entry name" value="HATPase_c"/>
    <property type="match status" value="1"/>
</dbReference>
<keyword evidence="5" id="KW-0418">Kinase</keyword>
<dbReference type="SMART" id="SM00091">
    <property type="entry name" value="PAS"/>
    <property type="match status" value="4"/>
</dbReference>
<dbReference type="PANTHER" id="PTHR43304:SF1">
    <property type="entry name" value="PAC DOMAIN-CONTAINING PROTEIN"/>
    <property type="match status" value="1"/>
</dbReference>
<dbReference type="Gene3D" id="1.10.287.130">
    <property type="match status" value="1"/>
</dbReference>
<dbReference type="Pfam" id="PF08448">
    <property type="entry name" value="PAS_4"/>
    <property type="match status" value="3"/>
</dbReference>
<evidence type="ECO:0000256" key="2">
    <source>
        <dbReference type="ARBA" id="ARBA00012438"/>
    </source>
</evidence>
<sequence length="815" mass="91430">MKNDLNFFPGEGEVSHMTRTVDWKNTALGPVEEWETSLRNTVRLVLAARLPMMLWWGNEHIQFCNDSCASLFGRIEQVPTVGQSADDVWSSTSHLSAPIVKKVMESQEAVYFEDQLISGRNISEELYCTSSYSPVFGDSGEVQGVLAVFSETTEKVLSRQKLSASEKRFEGLVKEAEVGIIVMEGEENKIVIVNDAYLRLINRNFDELINKPLFEVIPETDPYFKSIIDQVRTSRQPQYLNEYPYYTFNPNGETTAGFLNLVYQPHKGGEANADGVMVLCSDVTELVLSQGKLKHSEQQVRSLVQSAPFPIGVYEGSEMRITLANQAIIDVWDKGSDIVGKTYFDVLPELEEQEIYPKLLAVFNEGKPYHARNQRVDLHVQGVLKPFYFNYSFTPLFNETGDVYGVMNTAADVTDLNLAKIKVEQTQKNFRNLILQAPVSMCLLLGPEHRVEVANESMINLWGKEEEEVMNKPIFEALPDAKAQGLEELLDHVYATGETFTASEMPVHLIRFGNAETTYQNFIYEPYRDVNGNVLGVIAISNNVTQQVLAMRKIEEIVKERTEQLEAANENLVRSNNELAQFAYIASHDLQEPLRKISIFSQMLDAKIGSSLDEKSQSQLKKINQSSGRMQALISDVLAYSQLNKEGGKFVQTDLNVIVQGILSDVEMLIEQKNAVIKINDLPSVPGQPLQLSQLFSNLIGNSLKFQREGTEPSIAIEAFNTEDSEKKQLGLDENRNFIKIKVSDNGVGFKEESADKIFGLFQRLHSKSEFEGTGIGLSICSQIVKNHHGIINAYGSSENGAQFNIYLPLSQSLN</sequence>
<dbReference type="EC" id="2.7.13.3" evidence="2"/>
<dbReference type="PRINTS" id="PR00344">
    <property type="entry name" value="BCTRLSENSOR"/>
</dbReference>
<dbReference type="Gene3D" id="3.30.450.20">
    <property type="entry name" value="PAS domain"/>
    <property type="match status" value="4"/>
</dbReference>
<dbReference type="PROSITE" id="PS50113">
    <property type="entry name" value="PAC"/>
    <property type="match status" value="1"/>
</dbReference>
<dbReference type="InterPro" id="IPR013656">
    <property type="entry name" value="PAS_4"/>
</dbReference>
<comment type="catalytic activity">
    <reaction evidence="1">
        <text>ATP + protein L-histidine = ADP + protein N-phospho-L-histidine.</text>
        <dbReference type="EC" id="2.7.13.3"/>
    </reaction>
</comment>
<dbReference type="Pfam" id="PF00989">
    <property type="entry name" value="PAS"/>
    <property type="match status" value="1"/>
</dbReference>
<evidence type="ECO:0000259" key="8">
    <source>
        <dbReference type="PROSITE" id="PS50112"/>
    </source>
</evidence>
<keyword evidence="6" id="KW-0175">Coiled coil</keyword>
<keyword evidence="3" id="KW-0597">Phosphoprotein</keyword>
<dbReference type="InterPro" id="IPR035965">
    <property type="entry name" value="PAS-like_dom_sf"/>
</dbReference>
<dbReference type="InterPro" id="IPR000700">
    <property type="entry name" value="PAS-assoc_C"/>
</dbReference>
<gene>
    <name evidence="10" type="ORF">ACFSC2_16955</name>
</gene>
<dbReference type="InterPro" id="IPR004358">
    <property type="entry name" value="Sig_transdc_His_kin-like_C"/>
</dbReference>
<evidence type="ECO:0000256" key="5">
    <source>
        <dbReference type="ARBA" id="ARBA00022777"/>
    </source>
</evidence>
<dbReference type="InterPro" id="IPR005467">
    <property type="entry name" value="His_kinase_dom"/>
</dbReference>
<dbReference type="PANTHER" id="PTHR43304">
    <property type="entry name" value="PHYTOCHROME-LIKE PROTEIN CPH1"/>
    <property type="match status" value="1"/>
</dbReference>
<dbReference type="InterPro" id="IPR036097">
    <property type="entry name" value="HisK_dim/P_sf"/>
</dbReference>
<evidence type="ECO:0000256" key="4">
    <source>
        <dbReference type="ARBA" id="ARBA00022679"/>
    </source>
</evidence>
<feature type="domain" description="PAS" evidence="8">
    <location>
        <begin position="165"/>
        <end position="221"/>
    </location>
</feature>
<keyword evidence="4" id="KW-0808">Transferase</keyword>
<dbReference type="PROSITE" id="PS50112">
    <property type="entry name" value="PAS"/>
    <property type="match status" value="1"/>
</dbReference>
<dbReference type="Pfam" id="PF00512">
    <property type="entry name" value="HisKA"/>
    <property type="match status" value="1"/>
</dbReference>
<organism evidence="10 11">
    <name type="scientific">Flavobacterium artemisiae</name>
    <dbReference type="NCBI Taxonomy" id="2126556"/>
    <lineage>
        <taxon>Bacteria</taxon>
        <taxon>Pseudomonadati</taxon>
        <taxon>Bacteroidota</taxon>
        <taxon>Flavobacteriia</taxon>
        <taxon>Flavobacteriales</taxon>
        <taxon>Flavobacteriaceae</taxon>
        <taxon>Flavobacterium</taxon>
    </lineage>
</organism>
<dbReference type="InterPro" id="IPR000014">
    <property type="entry name" value="PAS"/>
</dbReference>
<dbReference type="RefSeq" id="WP_379815520.1">
    <property type="nucleotide sequence ID" value="NZ_JBHUDZ010000016.1"/>
</dbReference>
<feature type="domain" description="PAC" evidence="9">
    <location>
        <begin position="503"/>
        <end position="556"/>
    </location>
</feature>
<dbReference type="Gene3D" id="3.30.565.10">
    <property type="entry name" value="Histidine kinase-like ATPase, C-terminal domain"/>
    <property type="match status" value="1"/>
</dbReference>
<accession>A0ABW4HHN8</accession>
<name>A0ABW4HHN8_9FLAO</name>
<dbReference type="NCBIfam" id="TIGR00229">
    <property type="entry name" value="sensory_box"/>
    <property type="match status" value="1"/>
</dbReference>
<dbReference type="PROSITE" id="PS50109">
    <property type="entry name" value="HIS_KIN"/>
    <property type="match status" value="1"/>
</dbReference>
<dbReference type="CDD" id="cd00130">
    <property type="entry name" value="PAS"/>
    <property type="match status" value="1"/>
</dbReference>
<dbReference type="Proteomes" id="UP001597138">
    <property type="component" value="Unassembled WGS sequence"/>
</dbReference>
<dbReference type="SMART" id="SM00388">
    <property type="entry name" value="HisKA"/>
    <property type="match status" value="1"/>
</dbReference>
<dbReference type="EMBL" id="JBHUDZ010000016">
    <property type="protein sequence ID" value="MFD1604429.1"/>
    <property type="molecule type" value="Genomic_DNA"/>
</dbReference>
<dbReference type="InterPro" id="IPR003661">
    <property type="entry name" value="HisK_dim/P_dom"/>
</dbReference>
<proteinExistence type="predicted"/>
<comment type="caution">
    <text evidence="10">The sequence shown here is derived from an EMBL/GenBank/DDBJ whole genome shotgun (WGS) entry which is preliminary data.</text>
</comment>
<dbReference type="CDD" id="cd00082">
    <property type="entry name" value="HisKA"/>
    <property type="match status" value="1"/>
</dbReference>
<reference evidence="11" key="1">
    <citation type="journal article" date="2019" name="Int. J. Syst. Evol. Microbiol.">
        <title>The Global Catalogue of Microorganisms (GCM) 10K type strain sequencing project: providing services to taxonomists for standard genome sequencing and annotation.</title>
        <authorList>
            <consortium name="The Broad Institute Genomics Platform"/>
            <consortium name="The Broad Institute Genome Sequencing Center for Infectious Disease"/>
            <person name="Wu L."/>
            <person name="Ma J."/>
        </authorList>
    </citation>
    <scope>NUCLEOTIDE SEQUENCE [LARGE SCALE GENOMIC DNA]</scope>
    <source>
        <strain evidence="11">CCUG 70865</strain>
    </source>
</reference>
<evidence type="ECO:0000259" key="9">
    <source>
        <dbReference type="PROSITE" id="PS50113"/>
    </source>
</evidence>
<protein>
    <recommendedName>
        <fullName evidence="2">histidine kinase</fullName>
        <ecNumber evidence="2">2.7.13.3</ecNumber>
    </recommendedName>
</protein>
<evidence type="ECO:0000256" key="1">
    <source>
        <dbReference type="ARBA" id="ARBA00000085"/>
    </source>
</evidence>
<evidence type="ECO:0000313" key="11">
    <source>
        <dbReference type="Proteomes" id="UP001597138"/>
    </source>
</evidence>
<dbReference type="SMART" id="SM00387">
    <property type="entry name" value="HATPase_c"/>
    <property type="match status" value="1"/>
</dbReference>
<evidence type="ECO:0000256" key="3">
    <source>
        <dbReference type="ARBA" id="ARBA00022553"/>
    </source>
</evidence>
<dbReference type="SUPFAM" id="SSF55874">
    <property type="entry name" value="ATPase domain of HSP90 chaperone/DNA topoisomerase II/histidine kinase"/>
    <property type="match status" value="1"/>
</dbReference>
<dbReference type="InterPro" id="IPR052162">
    <property type="entry name" value="Sensor_kinase/Photoreceptor"/>
</dbReference>
<dbReference type="InterPro" id="IPR003594">
    <property type="entry name" value="HATPase_dom"/>
</dbReference>
<dbReference type="InterPro" id="IPR036890">
    <property type="entry name" value="HATPase_C_sf"/>
</dbReference>